<accession>A0A671TRU1</accession>
<dbReference type="InterPro" id="IPR003599">
    <property type="entry name" value="Ig_sub"/>
</dbReference>
<keyword evidence="1" id="KW-0732">Signal</keyword>
<dbReference type="Gene3D" id="2.60.40.10">
    <property type="entry name" value="Immunoglobulins"/>
    <property type="match status" value="1"/>
</dbReference>
<dbReference type="GeneTree" id="ENSGT00990000213964"/>
<evidence type="ECO:0000256" key="2">
    <source>
        <dbReference type="ARBA" id="ARBA00023157"/>
    </source>
</evidence>
<dbReference type="PROSITE" id="PS50835">
    <property type="entry name" value="IG_LIKE"/>
    <property type="match status" value="1"/>
</dbReference>
<dbReference type="GO" id="GO:0004888">
    <property type="term" value="F:transmembrane signaling receptor activity"/>
    <property type="evidence" value="ECO:0007669"/>
    <property type="project" value="TreeGrafter"/>
</dbReference>
<evidence type="ECO:0000313" key="5">
    <source>
        <dbReference type="Ensembl" id="ENSSAUP00010003995.1"/>
    </source>
</evidence>
<evidence type="ECO:0000259" key="4">
    <source>
        <dbReference type="PROSITE" id="PS50835"/>
    </source>
</evidence>
<dbReference type="InterPro" id="IPR007110">
    <property type="entry name" value="Ig-like_dom"/>
</dbReference>
<dbReference type="InterPro" id="IPR036179">
    <property type="entry name" value="Ig-like_dom_sf"/>
</dbReference>
<dbReference type="SUPFAM" id="SSF48726">
    <property type="entry name" value="Immunoglobulin"/>
    <property type="match status" value="2"/>
</dbReference>
<proteinExistence type="predicted"/>
<evidence type="ECO:0000256" key="3">
    <source>
        <dbReference type="SAM" id="MobiDB-lite"/>
    </source>
</evidence>
<dbReference type="InterPro" id="IPR013783">
    <property type="entry name" value="Ig-like_fold"/>
</dbReference>
<dbReference type="GO" id="GO:0006955">
    <property type="term" value="P:immune response"/>
    <property type="evidence" value="ECO:0007669"/>
    <property type="project" value="TreeGrafter"/>
</dbReference>
<feature type="region of interest" description="Disordered" evidence="3">
    <location>
        <begin position="255"/>
        <end position="276"/>
    </location>
</feature>
<dbReference type="PANTHER" id="PTHR11481:SF64">
    <property type="entry name" value="FC RECEPTOR-LIKE PROTEIN 4"/>
    <property type="match status" value="1"/>
</dbReference>
<dbReference type="SMART" id="SM00409">
    <property type="entry name" value="IG"/>
    <property type="match status" value="1"/>
</dbReference>
<sequence>MDMQLVWTKMGPGEKTKKVLLSQRASLGFTYMLGPVTHEHQGVYTCHVQNNRPDIYVHDWHYIIWVADVSPPEALIDVISHNRSQFVNAEMFTVSCQLPNDNSTQWKMMRFNKWEGNMIECPNQVSSDRRLSCTSRSENPWSDILYWCESSTGERSNALNISTTVVNNVLESPPLPVLEGEDVMLRCLHINKTTKEVTSNLRATFYKNDRVLKWGTEGNWTLTAVTKADEGLYKCVIHGRGDTHESWLTVKARNEEDQKKKDLETDQSEHSIQGGALERANQTSLLAVTRGSHIS</sequence>
<dbReference type="PANTHER" id="PTHR11481">
    <property type="entry name" value="IMMUNOGLOBULIN FC RECEPTOR"/>
    <property type="match status" value="1"/>
</dbReference>
<gene>
    <name evidence="5" type="primary">LOC115589137</name>
</gene>
<dbReference type="AlphaFoldDB" id="A0A671TRU1"/>
<dbReference type="Proteomes" id="UP000472265">
    <property type="component" value="Chromosome 10"/>
</dbReference>
<reference evidence="5" key="3">
    <citation type="submission" date="2025-09" db="UniProtKB">
        <authorList>
            <consortium name="Ensembl"/>
        </authorList>
    </citation>
    <scope>IDENTIFICATION</scope>
</reference>
<organism evidence="5 6">
    <name type="scientific">Sparus aurata</name>
    <name type="common">Gilthead sea bream</name>
    <dbReference type="NCBI Taxonomy" id="8175"/>
    <lineage>
        <taxon>Eukaryota</taxon>
        <taxon>Metazoa</taxon>
        <taxon>Chordata</taxon>
        <taxon>Craniata</taxon>
        <taxon>Vertebrata</taxon>
        <taxon>Euteleostomi</taxon>
        <taxon>Actinopterygii</taxon>
        <taxon>Neopterygii</taxon>
        <taxon>Teleostei</taxon>
        <taxon>Neoteleostei</taxon>
        <taxon>Acanthomorphata</taxon>
        <taxon>Eupercaria</taxon>
        <taxon>Spariformes</taxon>
        <taxon>Sparidae</taxon>
        <taxon>Sparus</taxon>
    </lineage>
</organism>
<feature type="compositionally biased region" description="Basic and acidic residues" evidence="3">
    <location>
        <begin position="255"/>
        <end position="269"/>
    </location>
</feature>
<keyword evidence="6" id="KW-1185">Reference proteome</keyword>
<reference evidence="5" key="1">
    <citation type="submission" date="2021-04" db="EMBL/GenBank/DDBJ databases">
        <authorList>
            <consortium name="Wellcome Sanger Institute Data Sharing"/>
        </authorList>
    </citation>
    <scope>NUCLEOTIDE SEQUENCE [LARGE SCALE GENOMIC DNA]</scope>
</reference>
<evidence type="ECO:0000313" key="6">
    <source>
        <dbReference type="Proteomes" id="UP000472265"/>
    </source>
</evidence>
<keyword evidence="2" id="KW-1015">Disulfide bond</keyword>
<dbReference type="OMA" id="NITECPN"/>
<protein>
    <submittedName>
        <fullName evidence="5">Uncharacterized LOC115589137</fullName>
    </submittedName>
</protein>
<dbReference type="Ensembl" id="ENSSAUT00010004315.1">
    <property type="protein sequence ID" value="ENSSAUP00010003995.1"/>
    <property type="gene ID" value="ENSSAUG00010002086.1"/>
</dbReference>
<feature type="domain" description="Ig-like" evidence="4">
    <location>
        <begin position="1"/>
        <end position="51"/>
    </location>
</feature>
<dbReference type="GO" id="GO:0007166">
    <property type="term" value="P:cell surface receptor signaling pathway"/>
    <property type="evidence" value="ECO:0007669"/>
    <property type="project" value="TreeGrafter"/>
</dbReference>
<dbReference type="InParanoid" id="A0A671TRU1"/>
<dbReference type="InterPro" id="IPR050488">
    <property type="entry name" value="Ig_Fc_receptor"/>
</dbReference>
<evidence type="ECO:0000256" key="1">
    <source>
        <dbReference type="ARBA" id="ARBA00022729"/>
    </source>
</evidence>
<name>A0A671TRU1_SPAAU</name>
<dbReference type="GO" id="GO:0009897">
    <property type="term" value="C:external side of plasma membrane"/>
    <property type="evidence" value="ECO:0007669"/>
    <property type="project" value="TreeGrafter"/>
</dbReference>
<reference evidence="5" key="2">
    <citation type="submission" date="2025-08" db="UniProtKB">
        <authorList>
            <consortium name="Ensembl"/>
        </authorList>
    </citation>
    <scope>IDENTIFICATION</scope>
</reference>